<accession>A0A914W9M3</accession>
<feature type="transmembrane region" description="Helical" evidence="1">
    <location>
        <begin position="6"/>
        <end position="23"/>
    </location>
</feature>
<evidence type="ECO:0000313" key="2">
    <source>
        <dbReference type="Proteomes" id="UP000887566"/>
    </source>
</evidence>
<dbReference type="AlphaFoldDB" id="A0A914W9M3"/>
<keyword evidence="1" id="KW-1133">Transmembrane helix</keyword>
<protein>
    <submittedName>
        <fullName evidence="3">Uncharacterized protein</fullName>
    </submittedName>
</protein>
<feature type="transmembrane region" description="Helical" evidence="1">
    <location>
        <begin position="51"/>
        <end position="68"/>
    </location>
</feature>
<name>A0A914W9M3_9BILA</name>
<evidence type="ECO:0000256" key="1">
    <source>
        <dbReference type="SAM" id="Phobius"/>
    </source>
</evidence>
<keyword evidence="1" id="KW-0812">Transmembrane</keyword>
<keyword evidence="1" id="KW-0472">Membrane</keyword>
<dbReference type="Proteomes" id="UP000887566">
    <property type="component" value="Unplaced"/>
</dbReference>
<dbReference type="WBParaSite" id="PSAMB.scaffold3494size18045.g21717.t1">
    <property type="protein sequence ID" value="PSAMB.scaffold3494size18045.g21717.t1"/>
    <property type="gene ID" value="PSAMB.scaffold3494size18045.g21717"/>
</dbReference>
<keyword evidence="2" id="KW-1185">Reference proteome</keyword>
<evidence type="ECO:0000313" key="3">
    <source>
        <dbReference type="WBParaSite" id="PSAMB.scaffold3494size18045.g21717.t1"/>
    </source>
</evidence>
<sequence length="135" mass="15678">MIAEVIRVAVSLILTTVIGIFYYNRDINPLARMWWKCPENVKHSDGMMRELTGTWVAHTILTIFMMHVTEGRAFPLMDMVYLAAKMTFVAETLQFVHMIWKQHDLRELVVKTGYDFLTLLAITFAVTFNRHGVLL</sequence>
<organism evidence="2 3">
    <name type="scientific">Plectus sambesii</name>
    <dbReference type="NCBI Taxonomy" id="2011161"/>
    <lineage>
        <taxon>Eukaryota</taxon>
        <taxon>Metazoa</taxon>
        <taxon>Ecdysozoa</taxon>
        <taxon>Nematoda</taxon>
        <taxon>Chromadorea</taxon>
        <taxon>Plectida</taxon>
        <taxon>Plectina</taxon>
        <taxon>Plectoidea</taxon>
        <taxon>Plectidae</taxon>
        <taxon>Plectus</taxon>
    </lineage>
</organism>
<reference evidence="3" key="1">
    <citation type="submission" date="2022-11" db="UniProtKB">
        <authorList>
            <consortium name="WormBaseParasite"/>
        </authorList>
    </citation>
    <scope>IDENTIFICATION</scope>
</reference>
<proteinExistence type="predicted"/>